<name>A0ACC2W7L2_9TREE</name>
<proteinExistence type="predicted"/>
<comment type="caution">
    <text evidence="1">The sequence shown here is derived from an EMBL/GenBank/DDBJ whole genome shotgun (WGS) entry which is preliminary data.</text>
</comment>
<gene>
    <name evidence="1" type="ORF">QFC20_003700</name>
</gene>
<keyword evidence="2" id="KW-1185">Reference proteome</keyword>
<evidence type="ECO:0000313" key="2">
    <source>
        <dbReference type="Proteomes" id="UP001230649"/>
    </source>
</evidence>
<reference evidence="1" key="1">
    <citation type="submission" date="2023-04" db="EMBL/GenBank/DDBJ databases">
        <title>Draft Genome sequencing of Naganishia species isolated from polar environments using Oxford Nanopore Technology.</title>
        <authorList>
            <person name="Leo P."/>
            <person name="Venkateswaran K."/>
        </authorList>
    </citation>
    <scope>NUCLEOTIDE SEQUENCE</scope>
    <source>
        <strain evidence="1">MNA-CCFEE 5262</strain>
    </source>
</reference>
<organism evidence="1 2">
    <name type="scientific">Naganishia adeliensis</name>
    <dbReference type="NCBI Taxonomy" id="92952"/>
    <lineage>
        <taxon>Eukaryota</taxon>
        <taxon>Fungi</taxon>
        <taxon>Dikarya</taxon>
        <taxon>Basidiomycota</taxon>
        <taxon>Agaricomycotina</taxon>
        <taxon>Tremellomycetes</taxon>
        <taxon>Filobasidiales</taxon>
        <taxon>Filobasidiaceae</taxon>
        <taxon>Naganishia</taxon>
    </lineage>
</organism>
<sequence length="341" mass="39326">MVRCLGTYVHLSRKRRKVFMALRRMYDPEETVSLPLKDVATRWNSKYLAIKQAQRLKNTILAFCQRYAADSKCPPLDEEAFSILEIILPTLQLFQTITLVYSKAQVTVHRILPDLNYAIRELERLQALPGVSPARKVPFAAAIAKLKIYFFKFLNNDWVCAAYMLDPESRASSLEAMLKAYNQDQNGRRMKEVTTWVRKCLEVHVTAKTSKKSQPNGNSQVTDKSRAPVRQNEFASRRSHAAIPEDQNVWDLYNAEPSPYGEPSANETILEYWARHRRSARMQPLAMLARNTFGMPGSSVNVERLFSQSGLMLQDRRARLLPMRVIHQASLKIWDREGYRC</sequence>
<dbReference type="EMBL" id="JASBWS010000036">
    <property type="protein sequence ID" value="KAJ9107755.1"/>
    <property type="molecule type" value="Genomic_DNA"/>
</dbReference>
<evidence type="ECO:0000313" key="1">
    <source>
        <dbReference type="EMBL" id="KAJ9107755.1"/>
    </source>
</evidence>
<dbReference type="Proteomes" id="UP001230649">
    <property type="component" value="Unassembled WGS sequence"/>
</dbReference>
<protein>
    <submittedName>
        <fullName evidence="1">Uncharacterized protein</fullName>
    </submittedName>
</protein>
<accession>A0ACC2W7L2</accession>